<keyword evidence="3" id="KW-0326">Glycosidase</keyword>
<keyword evidence="3" id="KW-0624">Polysaccharide degradation</keyword>
<organism evidence="7 8">
    <name type="scientific">Serendipita indica (strain DSM 11827)</name>
    <name type="common">Root endophyte fungus</name>
    <name type="synonym">Piriformospora indica</name>
    <dbReference type="NCBI Taxonomy" id="1109443"/>
    <lineage>
        <taxon>Eukaryota</taxon>
        <taxon>Fungi</taxon>
        <taxon>Dikarya</taxon>
        <taxon>Basidiomycota</taxon>
        <taxon>Agaricomycotina</taxon>
        <taxon>Agaricomycetes</taxon>
        <taxon>Sebacinales</taxon>
        <taxon>Serendipitaceae</taxon>
        <taxon>Serendipita</taxon>
    </lineage>
</organism>
<sequence>MKTTAALTGVLSLLTLLPNIALATVDVSPAELAKRAIWSSCATWGSSVQGGYTAYQNLWGASAGTGSQCMELTSVSGTTFAWKTNWSWSGGSYNVKSYDNIAYNIATGIKVSTISSIPTSWTWSQTGTNPVNNVSYDLMTTATSDVNGSHTYEIMIWLAAFGGAGPISSSGSPVSTPTVAGRSWKLYDGYNGSMRVFSFVATSTITSFSADLMDFLKYLATNNGFNTGHYLTVLQAGTEPFTGSNVVLTTSSYTVSLKTGATASSSSSSRSTSRASSTSSAPSGGATSPVYGQCGGQGYTGPTVCAAGSTCKFSNTWYSQCLPN</sequence>
<comment type="caution">
    <text evidence="7">The sequence shown here is derived from an EMBL/GenBank/DDBJ whole genome shotgun (WGS) entry which is preliminary data.</text>
</comment>
<evidence type="ECO:0000256" key="1">
    <source>
        <dbReference type="ARBA" id="ARBA00005519"/>
    </source>
</evidence>
<keyword evidence="8" id="KW-1185">Reference proteome</keyword>
<dbReference type="OrthoDB" id="89349at2759"/>
<dbReference type="eggNOG" id="ENOG502RXZE">
    <property type="taxonomic scope" value="Eukaryota"/>
</dbReference>
<name>G4TWK2_SERID</name>
<feature type="chain" id="PRO_5003469213" evidence="5">
    <location>
        <begin position="24"/>
        <end position="324"/>
    </location>
</feature>
<feature type="region of interest" description="Disordered" evidence="4">
    <location>
        <begin position="262"/>
        <end position="286"/>
    </location>
</feature>
<accession>G4TWK2</accession>
<dbReference type="STRING" id="1109443.G4TWK2"/>
<evidence type="ECO:0000256" key="2">
    <source>
        <dbReference type="ARBA" id="ARBA00022729"/>
    </source>
</evidence>
<dbReference type="GO" id="GO:0000272">
    <property type="term" value="P:polysaccharide catabolic process"/>
    <property type="evidence" value="ECO:0007669"/>
    <property type="project" value="UniProtKB-KW"/>
</dbReference>
<dbReference type="SUPFAM" id="SSF49899">
    <property type="entry name" value="Concanavalin A-like lectins/glucanases"/>
    <property type="match status" value="1"/>
</dbReference>
<dbReference type="InterPro" id="IPR013320">
    <property type="entry name" value="ConA-like_dom_sf"/>
</dbReference>
<dbReference type="InterPro" id="IPR035971">
    <property type="entry name" value="CBD_sf"/>
</dbReference>
<dbReference type="SUPFAM" id="SSF57180">
    <property type="entry name" value="Cellulose-binding domain"/>
    <property type="match status" value="1"/>
</dbReference>
<reference evidence="7 8" key="1">
    <citation type="journal article" date="2011" name="PLoS Pathog.">
        <title>Endophytic Life Strategies Decoded by Genome and Transcriptome Analyses of the Mutualistic Root Symbiont Piriformospora indica.</title>
        <authorList>
            <person name="Zuccaro A."/>
            <person name="Lahrmann U."/>
            <person name="Guldener U."/>
            <person name="Langen G."/>
            <person name="Pfiffi S."/>
            <person name="Biedenkopf D."/>
            <person name="Wong P."/>
            <person name="Samans B."/>
            <person name="Grimm C."/>
            <person name="Basiewicz M."/>
            <person name="Murat C."/>
            <person name="Martin F."/>
            <person name="Kogel K.H."/>
        </authorList>
    </citation>
    <scope>NUCLEOTIDE SEQUENCE [LARGE SCALE GENOMIC DNA]</scope>
    <source>
        <strain evidence="7 8">DSM 11827</strain>
    </source>
</reference>
<protein>
    <submittedName>
        <fullName evidence="7">Related to endoglucanase I</fullName>
    </submittedName>
</protein>
<dbReference type="InterPro" id="IPR000254">
    <property type="entry name" value="CBD"/>
</dbReference>
<evidence type="ECO:0000259" key="6">
    <source>
        <dbReference type="PROSITE" id="PS51164"/>
    </source>
</evidence>
<dbReference type="GO" id="GO:0008810">
    <property type="term" value="F:cellulase activity"/>
    <property type="evidence" value="ECO:0007669"/>
    <property type="project" value="InterPro"/>
</dbReference>
<keyword evidence="3" id="KW-0119">Carbohydrate metabolism</keyword>
<dbReference type="Pfam" id="PF00734">
    <property type="entry name" value="CBM_1"/>
    <property type="match status" value="1"/>
</dbReference>
<dbReference type="OMA" id="TKWTWRY"/>
<dbReference type="HOGENOM" id="CLU_051064_0_0_1"/>
<dbReference type="Pfam" id="PF01670">
    <property type="entry name" value="Glyco_hydro_12"/>
    <property type="match status" value="1"/>
</dbReference>
<dbReference type="SMART" id="SM00236">
    <property type="entry name" value="fCBD"/>
    <property type="match status" value="1"/>
</dbReference>
<feature type="signal peptide" evidence="5">
    <location>
        <begin position="1"/>
        <end position="23"/>
    </location>
</feature>
<evidence type="ECO:0000256" key="3">
    <source>
        <dbReference type="RuleBase" id="RU361163"/>
    </source>
</evidence>
<dbReference type="Proteomes" id="UP000007148">
    <property type="component" value="Unassembled WGS sequence"/>
</dbReference>
<dbReference type="AlphaFoldDB" id="G4TWK2"/>
<evidence type="ECO:0000256" key="4">
    <source>
        <dbReference type="SAM" id="MobiDB-lite"/>
    </source>
</evidence>
<dbReference type="InterPro" id="IPR013319">
    <property type="entry name" value="GH11/12"/>
</dbReference>
<dbReference type="GO" id="GO:0005576">
    <property type="term" value="C:extracellular region"/>
    <property type="evidence" value="ECO:0007669"/>
    <property type="project" value="InterPro"/>
</dbReference>
<dbReference type="PANTHER" id="PTHR34002">
    <property type="entry name" value="BLR1656 PROTEIN"/>
    <property type="match status" value="1"/>
</dbReference>
<dbReference type="EMBL" id="CAFZ01000501">
    <property type="protein sequence ID" value="CCA75695.1"/>
    <property type="molecule type" value="Genomic_DNA"/>
</dbReference>
<dbReference type="PROSITE" id="PS51164">
    <property type="entry name" value="CBM1_2"/>
    <property type="match status" value="1"/>
</dbReference>
<dbReference type="InterPro" id="IPR002594">
    <property type="entry name" value="GH12"/>
</dbReference>
<comment type="similarity">
    <text evidence="1 3">Belongs to the glycosyl hydrolase 12 (cellulase H) family.</text>
</comment>
<dbReference type="PANTHER" id="PTHR34002:SF9">
    <property type="entry name" value="XYLOGLUCAN-SPECIFIC ENDO-BETA-1,4-GLUCANASE A"/>
    <property type="match status" value="1"/>
</dbReference>
<feature type="domain" description="CBM1" evidence="6">
    <location>
        <begin position="286"/>
        <end position="322"/>
    </location>
</feature>
<dbReference type="Gene3D" id="2.60.120.180">
    <property type="match status" value="1"/>
</dbReference>
<evidence type="ECO:0000313" key="8">
    <source>
        <dbReference type="Proteomes" id="UP000007148"/>
    </source>
</evidence>
<dbReference type="GO" id="GO:0030248">
    <property type="term" value="F:cellulose binding"/>
    <property type="evidence" value="ECO:0007669"/>
    <property type="project" value="InterPro"/>
</dbReference>
<evidence type="ECO:0000313" key="7">
    <source>
        <dbReference type="EMBL" id="CCA75695.1"/>
    </source>
</evidence>
<dbReference type="PROSITE" id="PS00562">
    <property type="entry name" value="CBM1_1"/>
    <property type="match status" value="1"/>
</dbReference>
<dbReference type="InParanoid" id="G4TWK2"/>
<evidence type="ECO:0000256" key="5">
    <source>
        <dbReference type="SAM" id="SignalP"/>
    </source>
</evidence>
<keyword evidence="2 5" id="KW-0732">Signal</keyword>
<gene>
    <name evidence="7" type="ORF">PIIN_09685</name>
</gene>
<proteinExistence type="inferred from homology"/>
<keyword evidence="3" id="KW-0378">Hydrolase</keyword>